<feature type="transmembrane region" description="Helical" evidence="1">
    <location>
        <begin position="268"/>
        <end position="292"/>
    </location>
</feature>
<name>A0A1W0WXK3_HYPEX</name>
<feature type="transmembrane region" description="Helical" evidence="1">
    <location>
        <begin position="192"/>
        <end position="219"/>
    </location>
</feature>
<organism evidence="2 3">
    <name type="scientific">Hypsibius exemplaris</name>
    <name type="common">Freshwater tardigrade</name>
    <dbReference type="NCBI Taxonomy" id="2072580"/>
    <lineage>
        <taxon>Eukaryota</taxon>
        <taxon>Metazoa</taxon>
        <taxon>Ecdysozoa</taxon>
        <taxon>Tardigrada</taxon>
        <taxon>Eutardigrada</taxon>
        <taxon>Parachela</taxon>
        <taxon>Hypsibioidea</taxon>
        <taxon>Hypsibiidae</taxon>
        <taxon>Hypsibius</taxon>
    </lineage>
</organism>
<feature type="transmembrane region" description="Helical" evidence="1">
    <location>
        <begin position="312"/>
        <end position="335"/>
    </location>
</feature>
<keyword evidence="1" id="KW-0812">Transmembrane</keyword>
<feature type="transmembrane region" description="Helical" evidence="1">
    <location>
        <begin position="6"/>
        <end position="25"/>
    </location>
</feature>
<feature type="transmembrane region" description="Helical" evidence="1">
    <location>
        <begin position="134"/>
        <end position="153"/>
    </location>
</feature>
<accession>A0A1W0WXK3</accession>
<protein>
    <submittedName>
        <fullName evidence="2">Uncharacterized protein</fullName>
    </submittedName>
</protein>
<keyword evidence="3" id="KW-1185">Reference proteome</keyword>
<evidence type="ECO:0000313" key="3">
    <source>
        <dbReference type="Proteomes" id="UP000192578"/>
    </source>
</evidence>
<keyword evidence="1" id="KW-0472">Membrane</keyword>
<comment type="caution">
    <text evidence="2">The sequence shown here is derived from an EMBL/GenBank/DDBJ whole genome shotgun (WGS) entry which is preliminary data.</text>
</comment>
<proteinExistence type="predicted"/>
<sequence length="369" mass="42028">MYQGVLVPPMVLTLWSLTGFLPYPVRVPAGTVCHRNVKWALRIHPLIIFLLYGYFYAVEVVVFSQTYYDDLIELEFFTMVLLVYREYFYLMPFVVLALLFVNRHRFPTLLKTAEAAIGDIIDDRQRKVVQMFHYATWTVMGAILIVSGVFNYFGFQFMVKSINEVVPGTEWSSMHPMPLVPGGLVSYRFMCWLYTIAFGYATLCWSVPTSLVMGLAVALRQGFINGAQELEKISQASLAKYGDVFETSERIAAVREDHRRLRGVIAEINATVAFVTVLSTLGDIIMPISIISRFLQDDSANFEAKLQNNSQAYVAYFFAVCAVIQCIIRISIFVSMHEQVCLVNLPVKYYSAFMICIDAWFFDIMGNDG</sequence>
<keyword evidence="1" id="KW-1133">Transmembrane helix</keyword>
<reference evidence="3" key="1">
    <citation type="submission" date="2017-01" db="EMBL/GenBank/DDBJ databases">
        <title>Comparative genomics of anhydrobiosis in the tardigrade Hypsibius dujardini.</title>
        <authorList>
            <person name="Yoshida Y."/>
            <person name="Koutsovoulos G."/>
            <person name="Laetsch D."/>
            <person name="Stevens L."/>
            <person name="Kumar S."/>
            <person name="Horikawa D."/>
            <person name="Ishino K."/>
            <person name="Komine S."/>
            <person name="Tomita M."/>
            <person name="Blaxter M."/>
            <person name="Arakawa K."/>
        </authorList>
    </citation>
    <scope>NUCLEOTIDE SEQUENCE [LARGE SCALE GENOMIC DNA]</scope>
    <source>
        <strain evidence="3">Z151</strain>
    </source>
</reference>
<dbReference type="Proteomes" id="UP000192578">
    <property type="component" value="Unassembled WGS sequence"/>
</dbReference>
<feature type="transmembrane region" description="Helical" evidence="1">
    <location>
        <begin position="46"/>
        <end position="64"/>
    </location>
</feature>
<feature type="transmembrane region" description="Helical" evidence="1">
    <location>
        <begin position="76"/>
        <end position="101"/>
    </location>
</feature>
<evidence type="ECO:0000256" key="1">
    <source>
        <dbReference type="SAM" id="Phobius"/>
    </source>
</evidence>
<dbReference type="EMBL" id="MTYJ01000035">
    <property type="protein sequence ID" value="OQV19925.1"/>
    <property type="molecule type" value="Genomic_DNA"/>
</dbReference>
<evidence type="ECO:0000313" key="2">
    <source>
        <dbReference type="EMBL" id="OQV19925.1"/>
    </source>
</evidence>
<gene>
    <name evidence="2" type="ORF">BV898_06192</name>
</gene>
<feature type="transmembrane region" description="Helical" evidence="1">
    <location>
        <begin position="347"/>
        <end position="366"/>
    </location>
</feature>
<dbReference type="AlphaFoldDB" id="A0A1W0WXK3"/>